<proteinExistence type="predicted"/>
<dbReference type="PANTHER" id="PTHR43464">
    <property type="entry name" value="METHYLTRANSFERASE"/>
    <property type="match status" value="1"/>
</dbReference>
<accession>A0A1H1QMY6</accession>
<dbReference type="PANTHER" id="PTHR43464:SF19">
    <property type="entry name" value="UBIQUINONE BIOSYNTHESIS O-METHYLTRANSFERASE, MITOCHONDRIAL"/>
    <property type="match status" value="1"/>
</dbReference>
<feature type="domain" description="Methyltransferase" evidence="4">
    <location>
        <begin position="65"/>
        <end position="162"/>
    </location>
</feature>
<evidence type="ECO:0000313" key="6">
    <source>
        <dbReference type="Proteomes" id="UP000199649"/>
    </source>
</evidence>
<dbReference type="AlphaFoldDB" id="A0A1H1QMY6"/>
<organism evidence="5 6">
    <name type="scientific">Agrococcus carbonis</name>
    <dbReference type="NCBI Taxonomy" id="684552"/>
    <lineage>
        <taxon>Bacteria</taxon>
        <taxon>Bacillati</taxon>
        <taxon>Actinomycetota</taxon>
        <taxon>Actinomycetes</taxon>
        <taxon>Micrococcales</taxon>
        <taxon>Microbacteriaceae</taxon>
        <taxon>Agrococcus</taxon>
    </lineage>
</organism>
<dbReference type="Gene3D" id="3.40.50.150">
    <property type="entry name" value="Vaccinia Virus protein VP39"/>
    <property type="match status" value="1"/>
</dbReference>
<dbReference type="Pfam" id="PF13649">
    <property type="entry name" value="Methyltransf_25"/>
    <property type="match status" value="1"/>
</dbReference>
<evidence type="ECO:0000256" key="1">
    <source>
        <dbReference type="ARBA" id="ARBA00022603"/>
    </source>
</evidence>
<evidence type="ECO:0000256" key="2">
    <source>
        <dbReference type="ARBA" id="ARBA00022679"/>
    </source>
</evidence>
<dbReference type="SUPFAM" id="SSF53335">
    <property type="entry name" value="S-adenosyl-L-methionine-dependent methyltransferases"/>
    <property type="match status" value="1"/>
</dbReference>
<sequence length="238" mass="26047">MRLPGLRERDAHAREAMDDPACDPAVLERTYERFELVNAVVSGRRALYRRWIRPRLRAGDAVRLLDIGTGGADLPRRLLRWAAREPGRLEVVALDPDPRAIAYARSLPPMPGLSLVQATTRELVAAGERFDVVVSGHVLHHLTPRELGAILVDSERLTAPGGVAVHGDIARSPLAYGAFALATLPLEGTLLRGSLIRPDGLVSIRRSHTASELAAAAPQGWHVRRGIPWRLELVRLAP</sequence>
<dbReference type="NCBIfam" id="NF004851">
    <property type="entry name" value="PRK06202.1"/>
    <property type="match status" value="1"/>
</dbReference>
<evidence type="ECO:0000256" key="3">
    <source>
        <dbReference type="ARBA" id="ARBA00022691"/>
    </source>
</evidence>
<dbReference type="RefSeq" id="WP_231945460.1">
    <property type="nucleotide sequence ID" value="NZ_LT629734.1"/>
</dbReference>
<dbReference type="GO" id="GO:0032259">
    <property type="term" value="P:methylation"/>
    <property type="evidence" value="ECO:0007669"/>
    <property type="project" value="UniProtKB-KW"/>
</dbReference>
<evidence type="ECO:0000259" key="4">
    <source>
        <dbReference type="Pfam" id="PF13649"/>
    </source>
</evidence>
<dbReference type="CDD" id="cd02440">
    <property type="entry name" value="AdoMet_MTases"/>
    <property type="match status" value="1"/>
</dbReference>
<dbReference type="EMBL" id="LT629734">
    <property type="protein sequence ID" value="SDS24798.1"/>
    <property type="molecule type" value="Genomic_DNA"/>
</dbReference>
<dbReference type="InterPro" id="IPR029063">
    <property type="entry name" value="SAM-dependent_MTases_sf"/>
</dbReference>
<protein>
    <submittedName>
        <fullName evidence="5">2-polyprenyl-3-methyl-5-hydroxy-6-metoxy-1,4-benzoquinol methylase</fullName>
    </submittedName>
</protein>
<reference evidence="6" key="1">
    <citation type="submission" date="2016-10" db="EMBL/GenBank/DDBJ databases">
        <authorList>
            <person name="Varghese N."/>
            <person name="Submissions S."/>
        </authorList>
    </citation>
    <scope>NUCLEOTIDE SEQUENCE [LARGE SCALE GENOMIC DNA]</scope>
    <source>
        <strain evidence="6">DSM 22965</strain>
    </source>
</reference>
<keyword evidence="1 5" id="KW-0489">Methyltransferase</keyword>
<dbReference type="GO" id="GO:0008168">
    <property type="term" value="F:methyltransferase activity"/>
    <property type="evidence" value="ECO:0007669"/>
    <property type="project" value="UniProtKB-KW"/>
</dbReference>
<name>A0A1H1QMY6_9MICO</name>
<dbReference type="InterPro" id="IPR041698">
    <property type="entry name" value="Methyltransf_25"/>
</dbReference>
<keyword evidence="6" id="KW-1185">Reference proteome</keyword>
<evidence type="ECO:0000313" key="5">
    <source>
        <dbReference type="EMBL" id="SDS24798.1"/>
    </source>
</evidence>
<dbReference type="STRING" id="684552.SAMN04489719_1882"/>
<dbReference type="Proteomes" id="UP000199649">
    <property type="component" value="Chromosome I"/>
</dbReference>
<keyword evidence="2" id="KW-0808">Transferase</keyword>
<keyword evidence="3" id="KW-0949">S-adenosyl-L-methionine</keyword>
<gene>
    <name evidence="5" type="ORF">SAMN04489719_1882</name>
</gene>